<dbReference type="SUPFAM" id="SSF117396">
    <property type="entry name" value="TM1631-like"/>
    <property type="match status" value="1"/>
</dbReference>
<evidence type="ECO:0000313" key="2">
    <source>
        <dbReference type="Proteomes" id="UP000785613"/>
    </source>
</evidence>
<gene>
    <name evidence="1" type="ORF">F0185_02610</name>
</gene>
<dbReference type="EMBL" id="VUYU01000002">
    <property type="protein sequence ID" value="NHZ32482.1"/>
    <property type="molecule type" value="Genomic_DNA"/>
</dbReference>
<dbReference type="RefSeq" id="WP_167221354.1">
    <property type="nucleotide sequence ID" value="NZ_VUYU01000002.1"/>
</dbReference>
<dbReference type="InterPro" id="IPR002763">
    <property type="entry name" value="DUF72"/>
</dbReference>
<dbReference type="Proteomes" id="UP000785613">
    <property type="component" value="Unassembled WGS sequence"/>
</dbReference>
<dbReference type="PANTHER" id="PTHR30348">
    <property type="entry name" value="UNCHARACTERIZED PROTEIN YECE"/>
    <property type="match status" value="1"/>
</dbReference>
<proteinExistence type="predicted"/>
<dbReference type="Pfam" id="PF01904">
    <property type="entry name" value="DUF72"/>
    <property type="match status" value="1"/>
</dbReference>
<name>A0ABX0LKJ6_9BURK</name>
<comment type="caution">
    <text evidence="1">The sequence shown here is derived from an EMBL/GenBank/DDBJ whole genome shotgun (WGS) entry which is preliminary data.</text>
</comment>
<reference evidence="1 2" key="1">
    <citation type="submission" date="2019-09" db="EMBL/GenBank/DDBJ databases">
        <title>Taxonomy of Antarctic Massilia spp.: description of Massilia rubra sp. nov., Massilia aquatica sp. nov., Massilia mucilaginosa sp. nov., Massilia frigida sp. nov. isolated from streams, lakes and regoliths.</title>
        <authorList>
            <person name="Holochova P."/>
            <person name="Sedlacek I."/>
            <person name="Kralova S."/>
            <person name="Maslanova I."/>
            <person name="Busse H.-J."/>
            <person name="Stankova E."/>
            <person name="Vrbovska V."/>
            <person name="Kovarovic V."/>
            <person name="Bartak M."/>
            <person name="Svec P."/>
            <person name="Pantucek R."/>
        </authorList>
    </citation>
    <scope>NUCLEOTIDE SEQUENCE [LARGE SCALE GENOMIC DNA]</scope>
    <source>
        <strain evidence="1 2">CCM 8692</strain>
    </source>
</reference>
<dbReference type="PANTHER" id="PTHR30348:SF14">
    <property type="entry name" value="BLR8050 PROTEIN"/>
    <property type="match status" value="1"/>
</dbReference>
<sequence length="263" mass="28119">MANTSHHAPGVLRIGCAGWTIAREVAASFETEGSHLERYAGVLGTVEINSSFYRPHQSKTYARWAASVPPAFRFTVKMPRAITHDAGLAGIEAPLRQFASEAGALGDKLGCLLVQLPPKFGFNAAVAGDFFARVKDTFGCMLACEARHPSWFGEEASALLERAGVTRVIADPAKGQEGPHVPTTRAIYVRLHGSPRIYYSSYSPAYIAQLARDMAIHARQGRDVWIIFDNTASGAALPNALELRVALDGLPALTPAPGPGLPA</sequence>
<evidence type="ECO:0000313" key="1">
    <source>
        <dbReference type="EMBL" id="NHZ32482.1"/>
    </source>
</evidence>
<protein>
    <submittedName>
        <fullName evidence="1">DUF72 domain-containing protein</fullName>
    </submittedName>
</protein>
<organism evidence="1 2">
    <name type="scientific">Massilia rubra</name>
    <dbReference type="NCBI Taxonomy" id="2607910"/>
    <lineage>
        <taxon>Bacteria</taxon>
        <taxon>Pseudomonadati</taxon>
        <taxon>Pseudomonadota</taxon>
        <taxon>Betaproteobacteria</taxon>
        <taxon>Burkholderiales</taxon>
        <taxon>Oxalobacteraceae</taxon>
        <taxon>Telluria group</taxon>
        <taxon>Massilia</taxon>
    </lineage>
</organism>
<accession>A0ABX0LKJ6</accession>
<dbReference type="Gene3D" id="3.20.20.410">
    <property type="entry name" value="Protein of unknown function UPF0759"/>
    <property type="match status" value="1"/>
</dbReference>
<dbReference type="InterPro" id="IPR036520">
    <property type="entry name" value="UPF0759_sf"/>
</dbReference>
<keyword evidence="2" id="KW-1185">Reference proteome</keyword>